<evidence type="ECO:0000256" key="2">
    <source>
        <dbReference type="ARBA" id="ARBA00003949"/>
    </source>
</evidence>
<evidence type="ECO:0000256" key="12">
    <source>
        <dbReference type="PIRSR" id="PIRSR606262-1"/>
    </source>
</evidence>
<evidence type="ECO:0000256" key="10">
    <source>
        <dbReference type="ARBA" id="ARBA00049252"/>
    </source>
</evidence>
<evidence type="ECO:0000256" key="9">
    <source>
        <dbReference type="ARBA" id="ARBA00032005"/>
    </source>
</evidence>
<evidence type="ECO:0000256" key="15">
    <source>
        <dbReference type="RuleBase" id="RU364006"/>
    </source>
</evidence>
<keyword evidence="18" id="KW-1185">Reference proteome</keyword>
<dbReference type="Gene3D" id="3.40.140.10">
    <property type="entry name" value="Cytidine Deaminase, domain 2"/>
    <property type="match status" value="1"/>
</dbReference>
<proteinExistence type="inferred from homology"/>
<keyword evidence="8 14" id="KW-0862">Zinc</keyword>
<dbReference type="EC" id="3.5.4.5" evidence="4 15"/>
<dbReference type="InterPro" id="IPR016192">
    <property type="entry name" value="APOBEC/CMP_deaminase_Zn-bd"/>
</dbReference>
<dbReference type="NCBIfam" id="NF004064">
    <property type="entry name" value="PRK05578.1"/>
    <property type="match status" value="1"/>
</dbReference>
<dbReference type="InterPro" id="IPR016193">
    <property type="entry name" value="Cytidine_deaminase-like"/>
</dbReference>
<name>A0A1M5NAP9_9FIRM</name>
<dbReference type="GO" id="GO:0005829">
    <property type="term" value="C:cytosol"/>
    <property type="evidence" value="ECO:0007669"/>
    <property type="project" value="TreeGrafter"/>
</dbReference>
<evidence type="ECO:0000256" key="8">
    <source>
        <dbReference type="ARBA" id="ARBA00022833"/>
    </source>
</evidence>
<feature type="binding site" evidence="14">
    <location>
        <position position="53"/>
    </location>
    <ligand>
        <name>Zn(2+)</name>
        <dbReference type="ChEBI" id="CHEBI:29105"/>
        <note>catalytic</note>
    </ligand>
</feature>
<dbReference type="PROSITE" id="PS51747">
    <property type="entry name" value="CYT_DCMP_DEAMINASES_2"/>
    <property type="match status" value="1"/>
</dbReference>
<dbReference type="SUPFAM" id="SSF53927">
    <property type="entry name" value="Cytidine deaminase-like"/>
    <property type="match status" value="1"/>
</dbReference>
<feature type="binding site" evidence="13">
    <location>
        <begin position="42"/>
        <end position="48"/>
    </location>
    <ligand>
        <name>substrate</name>
    </ligand>
</feature>
<dbReference type="PROSITE" id="PS00903">
    <property type="entry name" value="CYT_DCMP_DEAMINASES_1"/>
    <property type="match status" value="1"/>
</dbReference>
<evidence type="ECO:0000256" key="13">
    <source>
        <dbReference type="PIRSR" id="PIRSR606262-2"/>
    </source>
</evidence>
<dbReference type="InterPro" id="IPR006262">
    <property type="entry name" value="Cyt_deam_tetra"/>
</dbReference>
<evidence type="ECO:0000256" key="5">
    <source>
        <dbReference type="ARBA" id="ARBA00018266"/>
    </source>
</evidence>
<accession>A0A1M5NAP9</accession>
<evidence type="ECO:0000259" key="16">
    <source>
        <dbReference type="PROSITE" id="PS51747"/>
    </source>
</evidence>
<dbReference type="EMBL" id="FQWY01000015">
    <property type="protein sequence ID" value="SHG86073.1"/>
    <property type="molecule type" value="Genomic_DNA"/>
</dbReference>
<evidence type="ECO:0000256" key="4">
    <source>
        <dbReference type="ARBA" id="ARBA00012783"/>
    </source>
</evidence>
<organism evidence="17 18">
    <name type="scientific">Thermosyntropha lipolytica DSM 11003</name>
    <dbReference type="NCBI Taxonomy" id="1123382"/>
    <lineage>
        <taxon>Bacteria</taxon>
        <taxon>Bacillati</taxon>
        <taxon>Bacillota</taxon>
        <taxon>Clostridia</taxon>
        <taxon>Eubacteriales</taxon>
        <taxon>Syntrophomonadaceae</taxon>
        <taxon>Thermosyntropha</taxon>
    </lineage>
</organism>
<dbReference type="CDD" id="cd01283">
    <property type="entry name" value="cytidine_deaminase"/>
    <property type="match status" value="1"/>
</dbReference>
<gene>
    <name evidence="17" type="ORF">SAMN02745221_01134</name>
</gene>
<evidence type="ECO:0000256" key="3">
    <source>
        <dbReference type="ARBA" id="ARBA00006576"/>
    </source>
</evidence>
<evidence type="ECO:0000256" key="7">
    <source>
        <dbReference type="ARBA" id="ARBA00022801"/>
    </source>
</evidence>
<feature type="binding site" evidence="14">
    <location>
        <position position="86"/>
    </location>
    <ligand>
        <name>Zn(2+)</name>
        <dbReference type="ChEBI" id="CHEBI:29105"/>
        <note>catalytic</note>
    </ligand>
</feature>
<dbReference type="AlphaFoldDB" id="A0A1M5NAP9"/>
<evidence type="ECO:0000313" key="17">
    <source>
        <dbReference type="EMBL" id="SHG86073.1"/>
    </source>
</evidence>
<dbReference type="PANTHER" id="PTHR11644:SF2">
    <property type="entry name" value="CYTIDINE DEAMINASE"/>
    <property type="match status" value="1"/>
</dbReference>
<dbReference type="GO" id="GO:0072527">
    <property type="term" value="P:pyrimidine-containing compound metabolic process"/>
    <property type="evidence" value="ECO:0007669"/>
    <property type="project" value="UniProtKB-ARBA"/>
</dbReference>
<dbReference type="GO" id="GO:0008270">
    <property type="term" value="F:zinc ion binding"/>
    <property type="evidence" value="ECO:0007669"/>
    <property type="project" value="UniProtKB-UniRule"/>
</dbReference>
<dbReference type="InterPro" id="IPR002125">
    <property type="entry name" value="CMP_dCMP_dom"/>
</dbReference>
<evidence type="ECO:0000313" key="18">
    <source>
        <dbReference type="Proteomes" id="UP000242329"/>
    </source>
</evidence>
<dbReference type="PANTHER" id="PTHR11644">
    <property type="entry name" value="CYTIDINE DEAMINASE"/>
    <property type="match status" value="1"/>
</dbReference>
<comment type="catalytic activity">
    <reaction evidence="11 15">
        <text>cytidine + H2O + H(+) = uridine + NH4(+)</text>
        <dbReference type="Rhea" id="RHEA:16069"/>
        <dbReference type="ChEBI" id="CHEBI:15377"/>
        <dbReference type="ChEBI" id="CHEBI:15378"/>
        <dbReference type="ChEBI" id="CHEBI:16704"/>
        <dbReference type="ChEBI" id="CHEBI:17562"/>
        <dbReference type="ChEBI" id="CHEBI:28938"/>
        <dbReference type="EC" id="3.5.4.5"/>
    </reaction>
</comment>
<keyword evidence="7 15" id="KW-0378">Hydrolase</keyword>
<evidence type="ECO:0000256" key="14">
    <source>
        <dbReference type="PIRSR" id="PIRSR606262-3"/>
    </source>
</evidence>
<feature type="binding site" evidence="14">
    <location>
        <position position="89"/>
    </location>
    <ligand>
        <name>Zn(2+)</name>
        <dbReference type="ChEBI" id="CHEBI:29105"/>
        <note>catalytic</note>
    </ligand>
</feature>
<dbReference type="FunFam" id="3.40.140.10:FF:000008">
    <property type="entry name" value="Cytidine deaminase"/>
    <property type="match status" value="1"/>
</dbReference>
<comment type="catalytic activity">
    <reaction evidence="10 15">
        <text>2'-deoxycytidine + H2O + H(+) = 2'-deoxyuridine + NH4(+)</text>
        <dbReference type="Rhea" id="RHEA:13433"/>
        <dbReference type="ChEBI" id="CHEBI:15377"/>
        <dbReference type="ChEBI" id="CHEBI:15378"/>
        <dbReference type="ChEBI" id="CHEBI:15698"/>
        <dbReference type="ChEBI" id="CHEBI:16450"/>
        <dbReference type="ChEBI" id="CHEBI:28938"/>
        <dbReference type="EC" id="3.5.4.5"/>
    </reaction>
</comment>
<dbReference type="RefSeq" id="WP_073091260.1">
    <property type="nucleotide sequence ID" value="NZ_FQWY01000015.1"/>
</dbReference>
<dbReference type="STRING" id="1123382.SAMN02745221_01134"/>
<dbReference type="GO" id="GO:0004126">
    <property type="term" value="F:cytidine deaminase activity"/>
    <property type="evidence" value="ECO:0007669"/>
    <property type="project" value="UniProtKB-UniRule"/>
</dbReference>
<keyword evidence="6 14" id="KW-0479">Metal-binding</keyword>
<evidence type="ECO:0000256" key="6">
    <source>
        <dbReference type="ARBA" id="ARBA00022723"/>
    </source>
</evidence>
<reference evidence="18" key="1">
    <citation type="submission" date="2016-11" db="EMBL/GenBank/DDBJ databases">
        <authorList>
            <person name="Varghese N."/>
            <person name="Submissions S."/>
        </authorList>
    </citation>
    <scope>NUCLEOTIDE SEQUENCE [LARGE SCALE GENOMIC DNA]</scope>
    <source>
        <strain evidence="18">DSM 11003</strain>
    </source>
</reference>
<sequence>MDIKLLIKEAREAQKYAYAPYSRFKVGAALLTKKGRVYKGANIENASYGLTVCAERVAVFKAVSEGELDWEGICVVSSGSGFAYPCGACLQVLSEFASELKVVVADENNFYQEFSLRDLFPTAFCLDKQEG</sequence>
<protein>
    <recommendedName>
        <fullName evidence="5 15">Cytidine deaminase</fullName>
        <ecNumber evidence="4 15">3.5.4.5</ecNumber>
    </recommendedName>
    <alternativeName>
        <fullName evidence="9 15">Cytidine aminohydrolase</fullName>
    </alternativeName>
</protein>
<comment type="cofactor">
    <cofactor evidence="1 14 15">
        <name>Zn(2+)</name>
        <dbReference type="ChEBI" id="CHEBI:29105"/>
    </cofactor>
</comment>
<dbReference type="OrthoDB" id="9795347at2"/>
<comment type="similarity">
    <text evidence="3 15">Belongs to the cytidine and deoxycytidylate deaminase family.</text>
</comment>
<dbReference type="NCBIfam" id="TIGR01354">
    <property type="entry name" value="cyt_deam_tetra"/>
    <property type="match status" value="1"/>
</dbReference>
<dbReference type="GO" id="GO:0055086">
    <property type="term" value="P:nucleobase-containing small molecule metabolic process"/>
    <property type="evidence" value="ECO:0007669"/>
    <property type="project" value="UniProtKB-ARBA"/>
</dbReference>
<evidence type="ECO:0000256" key="1">
    <source>
        <dbReference type="ARBA" id="ARBA00001947"/>
    </source>
</evidence>
<feature type="domain" description="CMP/dCMP-type deaminase" evidence="16">
    <location>
        <begin position="1"/>
        <end position="127"/>
    </location>
</feature>
<comment type="function">
    <text evidence="2 15">This enzyme scavenges exogenous and endogenous cytidine and 2'-deoxycytidine for UMP synthesis.</text>
</comment>
<feature type="active site" description="Proton donor" evidence="12">
    <location>
        <position position="55"/>
    </location>
</feature>
<dbReference type="InterPro" id="IPR050202">
    <property type="entry name" value="Cyt/Deoxycyt_deaminase"/>
</dbReference>
<evidence type="ECO:0000256" key="11">
    <source>
        <dbReference type="ARBA" id="ARBA00049558"/>
    </source>
</evidence>
<dbReference type="Pfam" id="PF00383">
    <property type="entry name" value="dCMP_cyt_deam_1"/>
    <property type="match status" value="1"/>
</dbReference>
<dbReference type="GO" id="GO:0042802">
    <property type="term" value="F:identical protein binding"/>
    <property type="evidence" value="ECO:0007669"/>
    <property type="project" value="UniProtKB-ARBA"/>
</dbReference>
<dbReference type="Proteomes" id="UP000242329">
    <property type="component" value="Unassembled WGS sequence"/>
</dbReference>